<dbReference type="EMBL" id="BLKM01012985">
    <property type="protein sequence ID" value="GFG38314.1"/>
    <property type="molecule type" value="Genomic_DNA"/>
</dbReference>
<dbReference type="AlphaFoldDB" id="A0A6L2Q1F6"/>
<gene>
    <name evidence="6" type="ORF">Cfor_12193</name>
</gene>
<dbReference type="GO" id="GO:0008528">
    <property type="term" value="F:G protein-coupled peptide receptor activity"/>
    <property type="evidence" value="ECO:0007669"/>
    <property type="project" value="TreeGrafter"/>
</dbReference>
<evidence type="ECO:0000256" key="3">
    <source>
        <dbReference type="ARBA" id="ARBA00022989"/>
    </source>
</evidence>
<feature type="non-terminal residue" evidence="6">
    <location>
        <position position="1"/>
    </location>
</feature>
<dbReference type="Gene3D" id="4.10.1240.10">
    <property type="entry name" value="GPCR, family 2, extracellular hormone receptor domain"/>
    <property type="match status" value="1"/>
</dbReference>
<keyword evidence="7" id="KW-1185">Reference proteome</keyword>
<evidence type="ECO:0000313" key="6">
    <source>
        <dbReference type="EMBL" id="GFG38314.1"/>
    </source>
</evidence>
<comment type="caution">
    <text evidence="6">The sequence shown here is derived from an EMBL/GenBank/DDBJ whole genome shotgun (WGS) entry which is preliminary data.</text>
</comment>
<organism evidence="6 7">
    <name type="scientific">Coptotermes formosanus</name>
    <name type="common">Formosan subterranean termite</name>
    <dbReference type="NCBI Taxonomy" id="36987"/>
    <lineage>
        <taxon>Eukaryota</taxon>
        <taxon>Metazoa</taxon>
        <taxon>Ecdysozoa</taxon>
        <taxon>Arthropoda</taxon>
        <taxon>Hexapoda</taxon>
        <taxon>Insecta</taxon>
        <taxon>Pterygota</taxon>
        <taxon>Neoptera</taxon>
        <taxon>Polyneoptera</taxon>
        <taxon>Dictyoptera</taxon>
        <taxon>Blattodea</taxon>
        <taxon>Blattoidea</taxon>
        <taxon>Termitoidae</taxon>
        <taxon>Rhinotermitidae</taxon>
        <taxon>Coptotermes</taxon>
    </lineage>
</organism>
<evidence type="ECO:0000256" key="1">
    <source>
        <dbReference type="ARBA" id="ARBA00004141"/>
    </source>
</evidence>
<dbReference type="GO" id="GO:0005886">
    <property type="term" value="C:plasma membrane"/>
    <property type="evidence" value="ECO:0007669"/>
    <property type="project" value="TreeGrafter"/>
</dbReference>
<dbReference type="OrthoDB" id="6160250at2759"/>
<keyword evidence="4 5" id="KW-0472">Membrane</keyword>
<evidence type="ECO:0008006" key="8">
    <source>
        <dbReference type="Google" id="ProtNLM"/>
    </source>
</evidence>
<reference evidence="7" key="1">
    <citation type="submission" date="2020-01" db="EMBL/GenBank/DDBJ databases">
        <title>Draft genome sequence of the Termite Coptotermes fromosanus.</title>
        <authorList>
            <person name="Itakura S."/>
            <person name="Yosikawa Y."/>
            <person name="Umezawa K."/>
        </authorList>
    </citation>
    <scope>NUCLEOTIDE SEQUENCE [LARGE SCALE GENOMIC DNA]</scope>
</reference>
<evidence type="ECO:0000256" key="2">
    <source>
        <dbReference type="ARBA" id="ARBA00022692"/>
    </source>
</evidence>
<feature type="non-terminal residue" evidence="6">
    <location>
        <position position="168"/>
    </location>
</feature>
<dbReference type="InterPro" id="IPR036445">
    <property type="entry name" value="GPCR_2_extracell_dom_sf"/>
</dbReference>
<dbReference type="SUPFAM" id="SSF111418">
    <property type="entry name" value="Hormone receptor domain"/>
    <property type="match status" value="1"/>
</dbReference>
<dbReference type="PANTHER" id="PTHR45620">
    <property type="entry name" value="PDF RECEPTOR-LIKE PROTEIN-RELATED"/>
    <property type="match status" value="1"/>
</dbReference>
<dbReference type="InParanoid" id="A0A6L2Q1F6"/>
<proteinExistence type="predicted"/>
<evidence type="ECO:0000256" key="5">
    <source>
        <dbReference type="SAM" id="Phobius"/>
    </source>
</evidence>
<feature type="transmembrane region" description="Helical" evidence="5">
    <location>
        <begin position="116"/>
        <end position="132"/>
    </location>
</feature>
<dbReference type="PANTHER" id="PTHR45620:SF32">
    <property type="entry name" value="DIURETIC HORMONE 31 RECEPTOR, ISOFORM C"/>
    <property type="match status" value="1"/>
</dbReference>
<accession>A0A6L2Q1F6</accession>
<dbReference type="Proteomes" id="UP000502823">
    <property type="component" value="Unassembled WGS sequence"/>
</dbReference>
<feature type="transmembrane region" description="Helical" evidence="5">
    <location>
        <begin position="77"/>
        <end position="96"/>
    </location>
</feature>
<dbReference type="InterPro" id="IPR000832">
    <property type="entry name" value="GPCR_2_secretin-like"/>
</dbReference>
<sequence>MAHKECLQNGTWFRHPSSGKVWSNYTTCVNMNDLNWRQQVNRIYETGYLVSLVALLISLGILFYFKSLRCARTTLHMNLFASFAVNNALWLLWYRIVVNEPEVIVENGVSPLSWKFYAMYISSIFYYVSRIIKMIVTEVSNTFYVCRFRLKFQNFALSIYLRMCLSVQ</sequence>
<feature type="transmembrane region" description="Helical" evidence="5">
    <location>
        <begin position="46"/>
        <end position="65"/>
    </location>
</feature>
<keyword evidence="2 5" id="KW-0812">Transmembrane</keyword>
<keyword evidence="3 5" id="KW-1133">Transmembrane helix</keyword>
<dbReference type="InterPro" id="IPR050332">
    <property type="entry name" value="GPCR_2"/>
</dbReference>
<evidence type="ECO:0000313" key="7">
    <source>
        <dbReference type="Proteomes" id="UP000502823"/>
    </source>
</evidence>
<dbReference type="Gene3D" id="1.20.1070.10">
    <property type="entry name" value="Rhodopsin 7-helix transmembrane proteins"/>
    <property type="match status" value="1"/>
</dbReference>
<protein>
    <recommendedName>
        <fullName evidence="8">G-protein coupled receptors family 2 profile 2 domain-containing protein</fullName>
    </recommendedName>
</protein>
<comment type="subcellular location">
    <subcellularLocation>
        <location evidence="1">Membrane</location>
        <topology evidence="1">Multi-pass membrane protein</topology>
    </subcellularLocation>
</comment>
<dbReference type="Pfam" id="PF00002">
    <property type="entry name" value="7tm_2"/>
    <property type="match status" value="1"/>
</dbReference>
<dbReference type="PRINTS" id="PR00249">
    <property type="entry name" value="GPCRSECRETIN"/>
</dbReference>
<dbReference type="GO" id="GO:0007188">
    <property type="term" value="P:adenylate cyclase-modulating G protein-coupled receptor signaling pathway"/>
    <property type="evidence" value="ECO:0007669"/>
    <property type="project" value="TreeGrafter"/>
</dbReference>
<name>A0A6L2Q1F6_COPFO</name>
<evidence type="ECO:0000256" key="4">
    <source>
        <dbReference type="ARBA" id="ARBA00023136"/>
    </source>
</evidence>